<dbReference type="AlphaFoldDB" id="A0A819CGL9"/>
<dbReference type="EMBL" id="CAJOAZ010001460">
    <property type="protein sequence ID" value="CAF3817836.1"/>
    <property type="molecule type" value="Genomic_DNA"/>
</dbReference>
<proteinExistence type="predicted"/>
<name>A0A819CGL9_9BILA</name>
<organism evidence="2 3">
    <name type="scientific">Adineta steineri</name>
    <dbReference type="NCBI Taxonomy" id="433720"/>
    <lineage>
        <taxon>Eukaryota</taxon>
        <taxon>Metazoa</taxon>
        <taxon>Spiralia</taxon>
        <taxon>Gnathifera</taxon>
        <taxon>Rotifera</taxon>
        <taxon>Eurotatoria</taxon>
        <taxon>Bdelloidea</taxon>
        <taxon>Adinetida</taxon>
        <taxon>Adinetidae</taxon>
        <taxon>Adineta</taxon>
    </lineage>
</organism>
<gene>
    <name evidence="2" type="ORF">OXD698_LOCUS19247</name>
</gene>
<dbReference type="PANTHER" id="PTHR46579">
    <property type="entry name" value="F5/8 TYPE C DOMAIN-CONTAINING PROTEIN-RELATED"/>
    <property type="match status" value="1"/>
</dbReference>
<dbReference type="InterPro" id="IPR004242">
    <property type="entry name" value="Transposase_21"/>
</dbReference>
<reference evidence="2" key="1">
    <citation type="submission" date="2021-02" db="EMBL/GenBank/DDBJ databases">
        <authorList>
            <person name="Nowell W R."/>
        </authorList>
    </citation>
    <scope>NUCLEOTIDE SEQUENCE</scope>
</reference>
<sequence>MNNSRKTLDTLRRSSQRRNSRRIDRIQRQTIIDTLVSNLCQIVDPYDKNDTTQVSIPSLSSTDHDDNVQDIFITTSKSFEMHNLQLDPILMNNNSELTENEKKEFVGSDLHSNLNEDPNEHVSDCDLDENVLNQDRYDDSLDENVFDDDVDKDSHEEETFEMNAEELFGEDGHFEDRTFTSVEIALALSLLKFRHSLTNICITNICKLLKMLRVQNSPTNFRHIRSLICNSHNTTIFSETLISCPSCRKISDDTTRCTSILNCINKDRFMSNPTVNHILKLEPQIRSILERNTLMLSNKDENSIEDIIDASYYRKLRSAECDPFITILMNSDGAVVKSISKSVWISSFVINELSPSVRYNRENIIVAMLSVGSVKPNKDEMQVFLKHLTEELLHLEHYGLQYTSFSSSMQMDTIVRVFLIAASCDKPAASLLINHTETGGFYGCIYCESIRVGDGHARAFAFDKNVRSEIRSNETYDEAILLLKRSVSTQRRASTTSINTGLQGLRGECALRTLKYFDVYQSFVSDTLHTLYEGAMARMLHIFFGTVSEKSAITREMNIKGALDAVSSIVKSISYPSTTYRIPRNLRQHNVYKANEYKMVLLFGYNAFDHVLDQERYNHFKCLAFASHLIEAAKIDQSTYRDVHDLLEEFNTKFESLYTKKQAKPVIHALNHFAECMNNYGPAFRYSTFEFESTVATLTRLVHNGNTPTIELLRNLDLLRQTWLSLFDLSSSSSSELRIFDQQITSNVRQSIPVNLLSSEQNPIRLHKIILLSSLPHDINHFVIKYCGQRPYQLFKTVFFKQKRLSSDHSGIFGKTHDGCLMYKRNNVLAIGFLQIIISFYNCDQPVLVIRPVTLISTSDSLSINGRTFKCTNVLYGTCDGTVLEASDLGCIIQKLAFRPGTDIKFPPARNSMFFFQYPNLTGST</sequence>
<evidence type="ECO:0000313" key="2">
    <source>
        <dbReference type="EMBL" id="CAF3817836.1"/>
    </source>
</evidence>
<dbReference type="PANTHER" id="PTHR46579:SF1">
    <property type="entry name" value="F5_8 TYPE C DOMAIN-CONTAINING PROTEIN"/>
    <property type="match status" value="1"/>
</dbReference>
<evidence type="ECO:0000313" key="3">
    <source>
        <dbReference type="Proteomes" id="UP000663844"/>
    </source>
</evidence>
<feature type="compositionally biased region" description="Basic and acidic residues" evidence="1">
    <location>
        <begin position="1"/>
        <end position="12"/>
    </location>
</feature>
<protein>
    <submittedName>
        <fullName evidence="2">Uncharacterized protein</fullName>
    </submittedName>
</protein>
<accession>A0A819CGL9</accession>
<feature type="region of interest" description="Disordered" evidence="1">
    <location>
        <begin position="1"/>
        <end position="21"/>
    </location>
</feature>
<dbReference type="Proteomes" id="UP000663844">
    <property type="component" value="Unassembled WGS sequence"/>
</dbReference>
<dbReference type="Pfam" id="PF02992">
    <property type="entry name" value="Transposase_21"/>
    <property type="match status" value="1"/>
</dbReference>
<comment type="caution">
    <text evidence="2">The sequence shown here is derived from an EMBL/GenBank/DDBJ whole genome shotgun (WGS) entry which is preliminary data.</text>
</comment>
<evidence type="ECO:0000256" key="1">
    <source>
        <dbReference type="SAM" id="MobiDB-lite"/>
    </source>
</evidence>